<proteinExistence type="predicted"/>
<feature type="compositionally biased region" description="Basic and acidic residues" evidence="1">
    <location>
        <begin position="12"/>
        <end position="42"/>
    </location>
</feature>
<accession>A0A8J3T731</accession>
<reference evidence="2" key="1">
    <citation type="submission" date="2021-01" db="EMBL/GenBank/DDBJ databases">
        <title>Whole genome shotgun sequence of Planobispora takensis NBRC 109077.</title>
        <authorList>
            <person name="Komaki H."/>
            <person name="Tamura T."/>
        </authorList>
    </citation>
    <scope>NUCLEOTIDE SEQUENCE</scope>
    <source>
        <strain evidence="2">NBRC 109077</strain>
    </source>
</reference>
<dbReference type="EMBL" id="BOOK01000068">
    <property type="protein sequence ID" value="GII05415.1"/>
    <property type="molecule type" value="Genomic_DNA"/>
</dbReference>
<feature type="compositionally biased region" description="Basic and acidic residues" evidence="1">
    <location>
        <begin position="80"/>
        <end position="98"/>
    </location>
</feature>
<dbReference type="AlphaFoldDB" id="A0A8J3T731"/>
<dbReference type="Proteomes" id="UP000634476">
    <property type="component" value="Unassembled WGS sequence"/>
</dbReference>
<name>A0A8J3T731_9ACTN</name>
<protein>
    <submittedName>
        <fullName evidence="2">Uncharacterized protein</fullName>
    </submittedName>
</protein>
<gene>
    <name evidence="2" type="ORF">Pta02_74230</name>
</gene>
<evidence type="ECO:0000256" key="1">
    <source>
        <dbReference type="SAM" id="MobiDB-lite"/>
    </source>
</evidence>
<sequence>MIRGPYAGMTDSPRDGLDRGVENREGLPARPEGPDGRRDRRWTAPPDECNARAGVRMLSRMRGDDARMPGVGARGRRRGHAGEENDDARREHGTRGREGGPLARPALTRRPGAPLALGPWPTRQSRVPP</sequence>
<feature type="region of interest" description="Disordered" evidence="1">
    <location>
        <begin position="1"/>
        <end position="129"/>
    </location>
</feature>
<keyword evidence="3" id="KW-1185">Reference proteome</keyword>
<organism evidence="2 3">
    <name type="scientific">Planobispora takensis</name>
    <dbReference type="NCBI Taxonomy" id="1367882"/>
    <lineage>
        <taxon>Bacteria</taxon>
        <taxon>Bacillati</taxon>
        <taxon>Actinomycetota</taxon>
        <taxon>Actinomycetes</taxon>
        <taxon>Streptosporangiales</taxon>
        <taxon>Streptosporangiaceae</taxon>
        <taxon>Planobispora</taxon>
    </lineage>
</organism>
<comment type="caution">
    <text evidence="2">The sequence shown here is derived from an EMBL/GenBank/DDBJ whole genome shotgun (WGS) entry which is preliminary data.</text>
</comment>
<evidence type="ECO:0000313" key="3">
    <source>
        <dbReference type="Proteomes" id="UP000634476"/>
    </source>
</evidence>
<evidence type="ECO:0000313" key="2">
    <source>
        <dbReference type="EMBL" id="GII05415.1"/>
    </source>
</evidence>